<dbReference type="Proteomes" id="UP000076476">
    <property type="component" value="Unassembled WGS sequence"/>
</dbReference>
<dbReference type="Pfam" id="PF01738">
    <property type="entry name" value="DLH"/>
    <property type="match status" value="1"/>
</dbReference>
<evidence type="ECO:0000259" key="1">
    <source>
        <dbReference type="Pfam" id="PF01738"/>
    </source>
</evidence>
<dbReference type="InterPro" id="IPR029058">
    <property type="entry name" value="AB_hydrolase_fold"/>
</dbReference>
<protein>
    <submittedName>
        <fullName evidence="2">Carboxylesterase</fullName>
    </submittedName>
</protein>
<gene>
    <name evidence="2" type="ORF">AZI98_10845</name>
</gene>
<evidence type="ECO:0000313" key="3">
    <source>
        <dbReference type="Proteomes" id="UP000076476"/>
    </source>
</evidence>
<dbReference type="SUPFAM" id="SSF53474">
    <property type="entry name" value="alpha/beta-Hydrolases"/>
    <property type="match status" value="1"/>
</dbReference>
<dbReference type="InterPro" id="IPR002925">
    <property type="entry name" value="Dienelactn_hydro"/>
</dbReference>
<dbReference type="RefSeq" id="WP_063388303.1">
    <property type="nucleotide sequence ID" value="NZ_LWBR01000029.1"/>
</dbReference>
<dbReference type="EMBL" id="LWBR01000029">
    <property type="protein sequence ID" value="KZN96048.1"/>
    <property type="molecule type" value="Genomic_DNA"/>
</dbReference>
<dbReference type="OrthoDB" id="9796570at2"/>
<evidence type="ECO:0000313" key="2">
    <source>
        <dbReference type="EMBL" id="KZN96048.1"/>
    </source>
</evidence>
<dbReference type="Gene3D" id="3.40.50.1820">
    <property type="entry name" value="alpha/beta hydrolase"/>
    <property type="match status" value="1"/>
</dbReference>
<accession>A0A165XHV3</accession>
<feature type="domain" description="Dienelactone hydrolase" evidence="1">
    <location>
        <begin position="86"/>
        <end position="178"/>
    </location>
</feature>
<organism evidence="2 3">
    <name type="scientific">Aeribacillus pallidus</name>
    <dbReference type="NCBI Taxonomy" id="33936"/>
    <lineage>
        <taxon>Bacteria</taxon>
        <taxon>Bacillati</taxon>
        <taxon>Bacillota</taxon>
        <taxon>Bacilli</taxon>
        <taxon>Bacillales</taxon>
        <taxon>Bacillaceae</taxon>
        <taxon>Aeribacillus</taxon>
    </lineage>
</organism>
<sequence length="203" mass="22743">MKHIFQKGSNPAKPTLLLLHGTGGNEFDLLPIAEIIDPEASILAVRGNVIENGMPRFFKRLAEGVFDEEDLVFRTNELNSFLDEAAQTYRFDRNSVIAIGYSNGANIAASLLFHFRDALNGAILHHPMVPRRGMDLPDLSGKNVFIAAGKRDQICSPEESIELKTFLENNNANVHLHWENGGHELTLSEVQAASNWYRQLYQK</sequence>
<keyword evidence="3" id="KW-1185">Reference proteome</keyword>
<reference evidence="2 3" key="1">
    <citation type="submission" date="2016-04" db="EMBL/GenBank/DDBJ databases">
        <title>Draft genome sequence of Aeribacillus pallidus 8m3 from petroleum reservoir.</title>
        <authorList>
            <person name="Poltaraus A.B."/>
            <person name="Nazina T.N."/>
            <person name="Tourova T.P."/>
            <person name="Malakho S.M."/>
            <person name="Korshunova A.V."/>
            <person name="Sokolova D.S."/>
        </authorList>
    </citation>
    <scope>NUCLEOTIDE SEQUENCE [LARGE SCALE GENOMIC DNA]</scope>
    <source>
        <strain evidence="2 3">8m3</strain>
    </source>
</reference>
<name>A0A165XHV3_9BACI</name>
<dbReference type="STRING" id="33936.AZI98_10845"/>
<proteinExistence type="predicted"/>
<dbReference type="GO" id="GO:0016787">
    <property type="term" value="F:hydrolase activity"/>
    <property type="evidence" value="ECO:0007669"/>
    <property type="project" value="InterPro"/>
</dbReference>
<dbReference type="AlphaFoldDB" id="A0A165XHV3"/>
<comment type="caution">
    <text evidence="2">The sequence shown here is derived from an EMBL/GenBank/DDBJ whole genome shotgun (WGS) entry which is preliminary data.</text>
</comment>